<keyword evidence="8" id="KW-1185">Reference proteome</keyword>
<dbReference type="Pfam" id="PF01094">
    <property type="entry name" value="ANF_receptor"/>
    <property type="match status" value="1"/>
</dbReference>
<keyword evidence="4 5" id="KW-0472">Membrane</keyword>
<protein>
    <submittedName>
        <fullName evidence="7">Receptor-type guanylate cyclase gcy-28</fullName>
    </submittedName>
</protein>
<dbReference type="SUPFAM" id="SSF53822">
    <property type="entry name" value="Periplasmic binding protein-like I"/>
    <property type="match status" value="1"/>
</dbReference>
<keyword evidence="7" id="KW-0675">Receptor</keyword>
<gene>
    <name evidence="7" type="ORF">DdX_04470</name>
</gene>
<feature type="transmembrane region" description="Helical" evidence="5">
    <location>
        <begin position="34"/>
        <end position="54"/>
    </location>
</feature>
<comment type="caution">
    <text evidence="7">The sequence shown here is derived from an EMBL/GenBank/DDBJ whole genome shotgun (WGS) entry which is preliminary data.</text>
</comment>
<dbReference type="GO" id="GO:0016020">
    <property type="term" value="C:membrane"/>
    <property type="evidence" value="ECO:0007669"/>
    <property type="project" value="UniProtKB-SubCell"/>
</dbReference>
<dbReference type="AlphaFoldDB" id="A0AAD4NC04"/>
<dbReference type="GO" id="GO:0017046">
    <property type="term" value="F:peptide hormone binding"/>
    <property type="evidence" value="ECO:0007669"/>
    <property type="project" value="TreeGrafter"/>
</dbReference>
<accession>A0AAD4NC04</accession>
<feature type="domain" description="Receptor ligand binding region" evidence="6">
    <location>
        <begin position="139"/>
        <end position="258"/>
    </location>
</feature>
<dbReference type="PANTHER" id="PTHR44755">
    <property type="entry name" value="NATRIURETIC PEPTIDE RECEPTOR 3-RELATED"/>
    <property type="match status" value="1"/>
</dbReference>
<dbReference type="InterPro" id="IPR052612">
    <property type="entry name" value="ANP_Clearance_Receptor"/>
</dbReference>
<evidence type="ECO:0000259" key="6">
    <source>
        <dbReference type="Pfam" id="PF01094"/>
    </source>
</evidence>
<dbReference type="InterPro" id="IPR001828">
    <property type="entry name" value="ANF_lig-bd_rcpt"/>
</dbReference>
<evidence type="ECO:0000256" key="5">
    <source>
        <dbReference type="SAM" id="Phobius"/>
    </source>
</evidence>
<evidence type="ECO:0000256" key="2">
    <source>
        <dbReference type="ARBA" id="ARBA00022692"/>
    </source>
</evidence>
<organism evidence="7 8">
    <name type="scientific">Ditylenchus destructor</name>
    <dbReference type="NCBI Taxonomy" id="166010"/>
    <lineage>
        <taxon>Eukaryota</taxon>
        <taxon>Metazoa</taxon>
        <taxon>Ecdysozoa</taxon>
        <taxon>Nematoda</taxon>
        <taxon>Chromadorea</taxon>
        <taxon>Rhabditida</taxon>
        <taxon>Tylenchina</taxon>
        <taxon>Tylenchomorpha</taxon>
        <taxon>Sphaerularioidea</taxon>
        <taxon>Anguinidae</taxon>
        <taxon>Anguininae</taxon>
        <taxon>Ditylenchus</taxon>
    </lineage>
</organism>
<dbReference type="GO" id="GO:0038023">
    <property type="term" value="F:signaling receptor activity"/>
    <property type="evidence" value="ECO:0007669"/>
    <property type="project" value="TreeGrafter"/>
</dbReference>
<dbReference type="Proteomes" id="UP001201812">
    <property type="component" value="Unassembled WGS sequence"/>
</dbReference>
<evidence type="ECO:0000256" key="1">
    <source>
        <dbReference type="ARBA" id="ARBA00004370"/>
    </source>
</evidence>
<dbReference type="EMBL" id="JAKKPZ010000004">
    <property type="protein sequence ID" value="KAI1722162.1"/>
    <property type="molecule type" value="Genomic_DNA"/>
</dbReference>
<sequence>MSPSRGSANANQCCKRGRISRPTPARLEVCRWSALFLAHFLPTWLVIFFLATAYSSHAPVEDRAIQRFGLHQAHHYYRVMRETNTPWGLPQGIPHQPWFQRRRTRFWSAKHQIPYNVIMILPGKESNNDKFGLTIDKAMPVIDIAIEDIVHSQIMPEGWINITYHDSRVWEDTLLAERYATVGVVQAYCEHRLDAIFGFADSYSLATVSKVSAGFGHGVPIITTTGLNSQIGSKRSYPYVTRMTGSYWQMAQSTYQFIAHHQEEEQNSGVNSTNLNYKNLVFMYHDKKRAINRHQVMGENADDTVSSHCYFSLHSIKNYFREKSEHFKESWKVQTPYWPFDEEENRKENDTKEWVKMASNAANEKKLEI</sequence>
<keyword evidence="3 5" id="KW-1133">Transmembrane helix</keyword>
<name>A0AAD4NC04_9BILA</name>
<keyword evidence="2 5" id="KW-0812">Transmembrane</keyword>
<evidence type="ECO:0000313" key="8">
    <source>
        <dbReference type="Proteomes" id="UP001201812"/>
    </source>
</evidence>
<evidence type="ECO:0000313" key="7">
    <source>
        <dbReference type="EMBL" id="KAI1722162.1"/>
    </source>
</evidence>
<dbReference type="GO" id="GO:0007165">
    <property type="term" value="P:signal transduction"/>
    <property type="evidence" value="ECO:0007669"/>
    <property type="project" value="TreeGrafter"/>
</dbReference>
<dbReference type="PANTHER" id="PTHR44755:SF9">
    <property type="entry name" value="PROTEIN CBG14864"/>
    <property type="match status" value="1"/>
</dbReference>
<comment type="subcellular location">
    <subcellularLocation>
        <location evidence="1">Membrane</location>
    </subcellularLocation>
</comment>
<proteinExistence type="predicted"/>
<dbReference type="InterPro" id="IPR028082">
    <property type="entry name" value="Peripla_BP_I"/>
</dbReference>
<evidence type="ECO:0000256" key="4">
    <source>
        <dbReference type="ARBA" id="ARBA00023136"/>
    </source>
</evidence>
<reference evidence="7" key="1">
    <citation type="submission" date="2022-01" db="EMBL/GenBank/DDBJ databases">
        <title>Genome Sequence Resource for Two Populations of Ditylenchus destructor, the Migratory Endoparasitic Phytonematode.</title>
        <authorList>
            <person name="Zhang H."/>
            <person name="Lin R."/>
            <person name="Xie B."/>
        </authorList>
    </citation>
    <scope>NUCLEOTIDE SEQUENCE</scope>
    <source>
        <strain evidence="7">BazhouSP</strain>
    </source>
</reference>
<evidence type="ECO:0000256" key="3">
    <source>
        <dbReference type="ARBA" id="ARBA00022989"/>
    </source>
</evidence>
<dbReference type="Gene3D" id="3.40.50.2300">
    <property type="match status" value="1"/>
</dbReference>